<evidence type="ECO:0000256" key="1">
    <source>
        <dbReference type="SAM" id="MobiDB-lite"/>
    </source>
</evidence>
<dbReference type="Pfam" id="PF07610">
    <property type="entry name" value="DUF1573"/>
    <property type="match status" value="1"/>
</dbReference>
<protein>
    <recommendedName>
        <fullName evidence="4">DUF1573 domain-containing protein</fullName>
    </recommendedName>
</protein>
<evidence type="ECO:0008006" key="4">
    <source>
        <dbReference type="Google" id="ProtNLM"/>
    </source>
</evidence>
<feature type="compositionally biased region" description="Polar residues" evidence="1">
    <location>
        <begin position="68"/>
        <end position="77"/>
    </location>
</feature>
<keyword evidence="2" id="KW-1133">Transmembrane helix</keyword>
<feature type="region of interest" description="Disordered" evidence="1">
    <location>
        <begin position="53"/>
        <end position="79"/>
    </location>
</feature>
<keyword evidence="2" id="KW-0472">Membrane</keyword>
<dbReference type="PANTHER" id="PTHR37833">
    <property type="entry name" value="LIPOPROTEIN-RELATED"/>
    <property type="match status" value="1"/>
</dbReference>
<keyword evidence="2" id="KW-0812">Transmembrane</keyword>
<accession>A0A6S6TW49</accession>
<dbReference type="AlphaFoldDB" id="A0A6S6TW49"/>
<gene>
    <name evidence="3" type="ORF">HELGO_WM44903</name>
</gene>
<proteinExistence type="predicted"/>
<feature type="transmembrane region" description="Helical" evidence="2">
    <location>
        <begin position="7"/>
        <end position="27"/>
    </location>
</feature>
<dbReference type="Gene3D" id="2.60.40.10">
    <property type="entry name" value="Immunoglobulins"/>
    <property type="match status" value="1"/>
</dbReference>
<evidence type="ECO:0000256" key="2">
    <source>
        <dbReference type="SAM" id="Phobius"/>
    </source>
</evidence>
<sequence length="202" mass="21371">MENKENLVLGGMAVMALWLSILTYTVYFSNSASASTLAATKALSTTTATAPNAATAINPTTGQPAIKPTNTNTQPQQPEVDPATAANVVFAENEFDFGTLEEGEKVEHVFKFENTSANPLTISNARGSCGCTVPEWPREPIAPGESGEIKVKFDSKGKKGVQRKTVTIVANTIPQNTILTITSDVIKLDGEDELAADPANSK</sequence>
<dbReference type="PANTHER" id="PTHR37833:SF1">
    <property type="entry name" value="SIGNAL PEPTIDE PROTEIN"/>
    <property type="match status" value="1"/>
</dbReference>
<dbReference type="InterPro" id="IPR013783">
    <property type="entry name" value="Ig-like_fold"/>
</dbReference>
<dbReference type="InterPro" id="IPR011467">
    <property type="entry name" value="DUF1573"/>
</dbReference>
<dbReference type="EMBL" id="CACVAQ010000285">
    <property type="protein sequence ID" value="CAA6820463.1"/>
    <property type="molecule type" value="Genomic_DNA"/>
</dbReference>
<reference evidence="3" key="1">
    <citation type="submission" date="2020-01" db="EMBL/GenBank/DDBJ databases">
        <authorList>
            <person name="Meier V. D."/>
            <person name="Meier V D."/>
        </authorList>
    </citation>
    <scope>NUCLEOTIDE SEQUENCE</scope>
    <source>
        <strain evidence="3">HLG_WM_MAG_10</strain>
    </source>
</reference>
<organism evidence="3">
    <name type="scientific">uncultured Aureispira sp</name>
    <dbReference type="NCBI Taxonomy" id="1331704"/>
    <lineage>
        <taxon>Bacteria</taxon>
        <taxon>Pseudomonadati</taxon>
        <taxon>Bacteroidota</taxon>
        <taxon>Saprospiria</taxon>
        <taxon>Saprospirales</taxon>
        <taxon>Saprospiraceae</taxon>
        <taxon>Aureispira</taxon>
        <taxon>environmental samples</taxon>
    </lineage>
</organism>
<name>A0A6S6TW49_9BACT</name>
<evidence type="ECO:0000313" key="3">
    <source>
        <dbReference type="EMBL" id="CAA6820463.1"/>
    </source>
</evidence>